<sequence length="196" mass="22998">MKRDLIYNDEKHEYFLDGIKIPSVTQILQHVRLIDFSNVPAIYLERARKFGKAVHKGTELYDKGTLNWNKLSDPLKPYVNAWIKFKEENKIKIFRREEPACSYKYGYGLTPDGIFDINDTGWSVIDIKTTFELDDSVAWQTSAYRQGGAEYYGIKIPHRHAIHLKKDETYKLTPLKDKGDFRTFQCALHCFNAKRR</sequence>
<evidence type="ECO:0008006" key="2">
    <source>
        <dbReference type="Google" id="ProtNLM"/>
    </source>
</evidence>
<reference evidence="1" key="1">
    <citation type="journal article" date="2015" name="Nature">
        <title>Complex archaea that bridge the gap between prokaryotes and eukaryotes.</title>
        <authorList>
            <person name="Spang A."/>
            <person name="Saw J.H."/>
            <person name="Jorgensen S.L."/>
            <person name="Zaremba-Niedzwiedzka K."/>
            <person name="Martijn J."/>
            <person name="Lind A.E."/>
            <person name="van Eijk R."/>
            <person name="Schleper C."/>
            <person name="Guy L."/>
            <person name="Ettema T.J."/>
        </authorList>
    </citation>
    <scope>NUCLEOTIDE SEQUENCE</scope>
</reference>
<proteinExistence type="predicted"/>
<name>A0A0F9N850_9ZZZZ</name>
<evidence type="ECO:0000313" key="1">
    <source>
        <dbReference type="EMBL" id="KKN08032.1"/>
    </source>
</evidence>
<gene>
    <name evidence="1" type="ORF">LCGC14_1060980</name>
</gene>
<organism evidence="1">
    <name type="scientific">marine sediment metagenome</name>
    <dbReference type="NCBI Taxonomy" id="412755"/>
    <lineage>
        <taxon>unclassified sequences</taxon>
        <taxon>metagenomes</taxon>
        <taxon>ecological metagenomes</taxon>
    </lineage>
</organism>
<dbReference type="AlphaFoldDB" id="A0A0F9N850"/>
<dbReference type="EMBL" id="LAZR01004502">
    <property type="protein sequence ID" value="KKN08032.1"/>
    <property type="molecule type" value="Genomic_DNA"/>
</dbReference>
<protein>
    <recommendedName>
        <fullName evidence="2">PD-(D/E)XK endonuclease-like domain-containing protein</fullName>
    </recommendedName>
</protein>
<accession>A0A0F9N850</accession>
<comment type="caution">
    <text evidence="1">The sequence shown here is derived from an EMBL/GenBank/DDBJ whole genome shotgun (WGS) entry which is preliminary data.</text>
</comment>